<keyword evidence="2" id="KW-1185">Reference proteome</keyword>
<dbReference type="AlphaFoldDB" id="A0A392TV07"/>
<comment type="caution">
    <text evidence="1">The sequence shown here is derived from an EMBL/GenBank/DDBJ whole genome shotgun (WGS) entry which is preliminary data.</text>
</comment>
<name>A0A392TV07_9FABA</name>
<protein>
    <submittedName>
        <fullName evidence="1">Uncharacterized protein</fullName>
    </submittedName>
</protein>
<dbReference type="Proteomes" id="UP000265520">
    <property type="component" value="Unassembled WGS sequence"/>
</dbReference>
<feature type="non-terminal residue" evidence="1">
    <location>
        <position position="1"/>
    </location>
</feature>
<sequence>RQGKLTLDQRLLTETHVEESAGPFVQRQAGALTWKRIKNTRIIWTRGGL</sequence>
<proteinExistence type="predicted"/>
<evidence type="ECO:0000313" key="2">
    <source>
        <dbReference type="Proteomes" id="UP000265520"/>
    </source>
</evidence>
<accession>A0A392TV07</accession>
<dbReference type="EMBL" id="LXQA010652548">
    <property type="protein sequence ID" value="MCI64277.1"/>
    <property type="molecule type" value="Genomic_DNA"/>
</dbReference>
<reference evidence="1 2" key="1">
    <citation type="journal article" date="2018" name="Front. Plant Sci.">
        <title>Red Clover (Trifolium pratense) and Zigzag Clover (T. medium) - A Picture of Genomic Similarities and Differences.</title>
        <authorList>
            <person name="Dluhosova J."/>
            <person name="Istvanek J."/>
            <person name="Nedelnik J."/>
            <person name="Repkova J."/>
        </authorList>
    </citation>
    <scope>NUCLEOTIDE SEQUENCE [LARGE SCALE GENOMIC DNA]</scope>
    <source>
        <strain evidence="2">cv. 10/8</strain>
        <tissue evidence="1">Leaf</tissue>
    </source>
</reference>
<evidence type="ECO:0000313" key="1">
    <source>
        <dbReference type="EMBL" id="MCI64277.1"/>
    </source>
</evidence>
<organism evidence="1 2">
    <name type="scientific">Trifolium medium</name>
    <dbReference type="NCBI Taxonomy" id="97028"/>
    <lineage>
        <taxon>Eukaryota</taxon>
        <taxon>Viridiplantae</taxon>
        <taxon>Streptophyta</taxon>
        <taxon>Embryophyta</taxon>
        <taxon>Tracheophyta</taxon>
        <taxon>Spermatophyta</taxon>
        <taxon>Magnoliopsida</taxon>
        <taxon>eudicotyledons</taxon>
        <taxon>Gunneridae</taxon>
        <taxon>Pentapetalae</taxon>
        <taxon>rosids</taxon>
        <taxon>fabids</taxon>
        <taxon>Fabales</taxon>
        <taxon>Fabaceae</taxon>
        <taxon>Papilionoideae</taxon>
        <taxon>50 kb inversion clade</taxon>
        <taxon>NPAAA clade</taxon>
        <taxon>Hologalegina</taxon>
        <taxon>IRL clade</taxon>
        <taxon>Trifolieae</taxon>
        <taxon>Trifolium</taxon>
    </lineage>
</organism>